<dbReference type="InterPro" id="IPR001611">
    <property type="entry name" value="Leu-rich_rpt"/>
</dbReference>
<dbReference type="EMBL" id="MLAK01001218">
    <property type="protein sequence ID" value="OHS95826.1"/>
    <property type="molecule type" value="Genomic_DNA"/>
</dbReference>
<dbReference type="RefSeq" id="XP_068348963.1">
    <property type="nucleotide sequence ID" value="XM_068511793.1"/>
</dbReference>
<accession>A0A1J4J9F5</accession>
<dbReference type="SMART" id="SM00360">
    <property type="entry name" value="RRM"/>
    <property type="match status" value="1"/>
</dbReference>
<dbReference type="InterPro" id="IPR032675">
    <property type="entry name" value="LRR_dom_sf"/>
</dbReference>
<evidence type="ECO:0000313" key="4">
    <source>
        <dbReference type="EMBL" id="OHS95826.1"/>
    </source>
</evidence>
<dbReference type="GeneID" id="94846497"/>
<evidence type="ECO:0000256" key="2">
    <source>
        <dbReference type="ARBA" id="ARBA00022737"/>
    </source>
</evidence>
<feature type="domain" description="PPM-type phosphatase" evidence="3">
    <location>
        <begin position="566"/>
        <end position="806"/>
    </location>
</feature>
<dbReference type="AlphaFoldDB" id="A0A1J4J9F5"/>
<dbReference type="Pfam" id="PF13855">
    <property type="entry name" value="LRR_8"/>
    <property type="match status" value="1"/>
</dbReference>
<dbReference type="PANTHER" id="PTHR47992">
    <property type="entry name" value="PROTEIN PHOSPHATASE"/>
    <property type="match status" value="1"/>
</dbReference>
<proteinExistence type="predicted"/>
<dbReference type="SUPFAM" id="SSF54928">
    <property type="entry name" value="RNA-binding domain, RBD"/>
    <property type="match status" value="1"/>
</dbReference>
<dbReference type="SMART" id="SM00364">
    <property type="entry name" value="LRR_BAC"/>
    <property type="match status" value="8"/>
</dbReference>
<dbReference type="InterPro" id="IPR003591">
    <property type="entry name" value="Leu-rich_rpt_typical-subtyp"/>
</dbReference>
<dbReference type="InterPro" id="IPR035979">
    <property type="entry name" value="RBD_domain_sf"/>
</dbReference>
<dbReference type="GO" id="GO:0003723">
    <property type="term" value="F:RNA binding"/>
    <property type="evidence" value="ECO:0007669"/>
    <property type="project" value="InterPro"/>
</dbReference>
<dbReference type="GO" id="GO:0004722">
    <property type="term" value="F:protein serine/threonine phosphatase activity"/>
    <property type="evidence" value="ECO:0007669"/>
    <property type="project" value="InterPro"/>
</dbReference>
<reference evidence="4" key="1">
    <citation type="submission" date="2016-10" db="EMBL/GenBank/DDBJ databases">
        <authorList>
            <person name="Benchimol M."/>
            <person name="Almeida L.G."/>
            <person name="Vasconcelos A.T."/>
            <person name="Perreira-Neves A."/>
            <person name="Rosa I.A."/>
            <person name="Tasca T."/>
            <person name="Bogo M.R."/>
            <person name="de Souza W."/>
        </authorList>
    </citation>
    <scope>NUCLEOTIDE SEQUENCE [LARGE SCALE GENOMIC DNA]</scope>
    <source>
        <strain evidence="4">K</strain>
    </source>
</reference>
<name>A0A1J4J9F5_9EUKA</name>
<dbReference type="PROSITE" id="PS51450">
    <property type="entry name" value="LRR"/>
    <property type="match status" value="3"/>
</dbReference>
<dbReference type="SMART" id="SM00332">
    <property type="entry name" value="PP2Cc"/>
    <property type="match status" value="1"/>
</dbReference>
<dbReference type="Gene3D" id="3.80.10.10">
    <property type="entry name" value="Ribonuclease Inhibitor"/>
    <property type="match status" value="2"/>
</dbReference>
<evidence type="ECO:0000256" key="1">
    <source>
        <dbReference type="ARBA" id="ARBA00022614"/>
    </source>
</evidence>
<dbReference type="Gene3D" id="3.60.40.10">
    <property type="entry name" value="PPM-type phosphatase domain"/>
    <property type="match status" value="1"/>
</dbReference>
<dbReference type="VEuPathDB" id="TrichDB:TRFO_38031"/>
<dbReference type="Pfam" id="PF00481">
    <property type="entry name" value="PP2C"/>
    <property type="match status" value="1"/>
</dbReference>
<sequence>MFSEPSLTPSTSLVLSNIPRYFDENTIREMFKETTGIDKIIFHYFGENLFLNTATIVFKTQEECKKITSKYFGKFIGEQKSILKYSLIPFIFSSFEKPGEINIRKPLDDLDVPTVDEYGDEVFSSEWNELIEFPSEKITKKHLQICLRFNLIQTLSNISFDNITYLNLKGNDIYAIDKNVHFPNLNECDLSFNKLINCPDFSSFSPKIKIFHVNNNNLENIHQAIISTSIKELNANDNKIDKIPDLPETLTSLVLNNNQIEIIGLMKMNKKLEKIVIDNNKLKEIPNIINTQKHVNLSFNSIMELNINFLDRNINSLILLGNQIKTVPSQLFSEFPNLTYLNLSNNLIHEIPSTFTTSKLVTFNISFNPISQLPKIPQSLTELFISFCDFKDISCFIPDDNQIEKLYANNNKIEKLPLFPFIEVLFLSSNKLKKMPGLTIPNRITASLDLSNNMIEGEINTQITPNFKLLDLSNNKITKVPISLFTRKSHIKLDENPIDMTLSNNIIQFIDSIDITHTNIKIAEDYSESIREIASDMSIQFSENTINNRISPNTSNLVFQYSQDHKIGYAEMIGERNDMEDAIIIKQRLFGPNIDLFGVFDGHNGRNAARFAAYGLPSILFEKFNSNKNINEICLSAISQLNDTLAFINDKSGCTLELVVLDKEKHTVDVTHLGDCRVLIITKGFSIKFATEDDRLENRCEMERLRSQKIPCRRMKTGGFLGVAASIGDHLYPGIRRSPITHHVELNYMDKWLIIGCDGVFEDVNNNDICSVLKTCETASQAAILLRDFAYERGSSDNISVIVVDLEN</sequence>
<dbReference type="SUPFAM" id="SSF52058">
    <property type="entry name" value="L domain-like"/>
    <property type="match status" value="2"/>
</dbReference>
<dbReference type="Proteomes" id="UP000179807">
    <property type="component" value="Unassembled WGS sequence"/>
</dbReference>
<keyword evidence="2" id="KW-0677">Repeat</keyword>
<organism evidence="4 5">
    <name type="scientific">Tritrichomonas foetus</name>
    <dbReference type="NCBI Taxonomy" id="1144522"/>
    <lineage>
        <taxon>Eukaryota</taxon>
        <taxon>Metamonada</taxon>
        <taxon>Parabasalia</taxon>
        <taxon>Tritrichomonadida</taxon>
        <taxon>Tritrichomonadidae</taxon>
        <taxon>Tritrichomonas</taxon>
    </lineage>
</organism>
<evidence type="ECO:0000313" key="5">
    <source>
        <dbReference type="Proteomes" id="UP000179807"/>
    </source>
</evidence>
<protein>
    <submittedName>
        <fullName evidence="4">Protein phosphatase 2C</fullName>
    </submittedName>
</protein>
<dbReference type="SUPFAM" id="SSF81606">
    <property type="entry name" value="PP2C-like"/>
    <property type="match status" value="1"/>
</dbReference>
<dbReference type="InterPro" id="IPR015655">
    <property type="entry name" value="PP2C"/>
</dbReference>
<dbReference type="SMART" id="SM00369">
    <property type="entry name" value="LRR_TYP"/>
    <property type="match status" value="4"/>
</dbReference>
<dbReference type="CDD" id="cd00143">
    <property type="entry name" value="PP2Cc"/>
    <property type="match status" value="1"/>
</dbReference>
<keyword evidence="5" id="KW-1185">Reference proteome</keyword>
<dbReference type="InterPro" id="IPR036457">
    <property type="entry name" value="PPM-type-like_dom_sf"/>
</dbReference>
<dbReference type="InterPro" id="IPR000504">
    <property type="entry name" value="RRM_dom"/>
</dbReference>
<dbReference type="OrthoDB" id="1668230at2759"/>
<dbReference type="CDD" id="cd00590">
    <property type="entry name" value="RRM_SF"/>
    <property type="match status" value="1"/>
</dbReference>
<dbReference type="InterPro" id="IPR001932">
    <property type="entry name" value="PPM-type_phosphatase-like_dom"/>
</dbReference>
<evidence type="ECO:0000259" key="3">
    <source>
        <dbReference type="PROSITE" id="PS51746"/>
    </source>
</evidence>
<comment type="caution">
    <text evidence="4">The sequence shown here is derived from an EMBL/GenBank/DDBJ whole genome shotgun (WGS) entry which is preliminary data.</text>
</comment>
<keyword evidence="1" id="KW-0433">Leucine-rich repeat</keyword>
<dbReference type="PROSITE" id="PS51746">
    <property type="entry name" value="PPM_2"/>
    <property type="match status" value="1"/>
</dbReference>
<gene>
    <name evidence="4" type="ORF">TRFO_38031</name>
</gene>